<reference evidence="1" key="2">
    <citation type="journal article" date="2015" name="Fish Shellfish Immunol.">
        <title>Early steps in the European eel (Anguilla anguilla)-Vibrio vulnificus interaction in the gills: Role of the RtxA13 toxin.</title>
        <authorList>
            <person name="Callol A."/>
            <person name="Pajuelo D."/>
            <person name="Ebbesson L."/>
            <person name="Teles M."/>
            <person name="MacKenzie S."/>
            <person name="Amaro C."/>
        </authorList>
    </citation>
    <scope>NUCLEOTIDE SEQUENCE</scope>
</reference>
<protein>
    <submittedName>
        <fullName evidence="1">Uncharacterized protein</fullName>
    </submittedName>
</protein>
<dbReference type="AlphaFoldDB" id="A0A0E9S2D8"/>
<evidence type="ECO:0000313" key="1">
    <source>
        <dbReference type="EMBL" id="JAH34810.1"/>
    </source>
</evidence>
<reference evidence="1" key="1">
    <citation type="submission" date="2014-11" db="EMBL/GenBank/DDBJ databases">
        <authorList>
            <person name="Amaro Gonzalez C."/>
        </authorList>
    </citation>
    <scope>NUCLEOTIDE SEQUENCE</scope>
</reference>
<dbReference type="EMBL" id="GBXM01073767">
    <property type="protein sequence ID" value="JAH34810.1"/>
    <property type="molecule type" value="Transcribed_RNA"/>
</dbReference>
<sequence>MVYRARQQGGYWPKATNRWVLAAGY</sequence>
<proteinExistence type="predicted"/>
<accession>A0A0E9S2D8</accession>
<name>A0A0E9S2D8_ANGAN</name>
<organism evidence="1">
    <name type="scientific">Anguilla anguilla</name>
    <name type="common">European freshwater eel</name>
    <name type="synonym">Muraena anguilla</name>
    <dbReference type="NCBI Taxonomy" id="7936"/>
    <lineage>
        <taxon>Eukaryota</taxon>
        <taxon>Metazoa</taxon>
        <taxon>Chordata</taxon>
        <taxon>Craniata</taxon>
        <taxon>Vertebrata</taxon>
        <taxon>Euteleostomi</taxon>
        <taxon>Actinopterygii</taxon>
        <taxon>Neopterygii</taxon>
        <taxon>Teleostei</taxon>
        <taxon>Anguilliformes</taxon>
        <taxon>Anguillidae</taxon>
        <taxon>Anguilla</taxon>
    </lineage>
</organism>